<dbReference type="GO" id="GO:0005576">
    <property type="term" value="C:extracellular region"/>
    <property type="evidence" value="ECO:0007669"/>
    <property type="project" value="UniProtKB-SubCell"/>
</dbReference>
<keyword evidence="3 5" id="KW-0175">Coiled coil</keyword>
<dbReference type="GO" id="GO:0009421">
    <property type="term" value="C:bacterial-type flagellum filament cap"/>
    <property type="evidence" value="ECO:0007669"/>
    <property type="project" value="InterPro"/>
</dbReference>
<reference evidence="8" key="1">
    <citation type="submission" date="2020-08" db="EMBL/GenBank/DDBJ databases">
        <title>Genome public.</title>
        <authorList>
            <person name="Liu C."/>
            <person name="Sun Q."/>
        </authorList>
    </citation>
    <scope>NUCLEOTIDE SEQUENCE</scope>
    <source>
        <strain evidence="8">NSJ-42</strain>
    </source>
</reference>
<feature type="domain" description="Flagellar hook-associated protein 2 C-terminal" evidence="7">
    <location>
        <begin position="284"/>
        <end position="535"/>
    </location>
</feature>
<evidence type="ECO:0000313" key="8">
    <source>
        <dbReference type="EMBL" id="MBC5639468.1"/>
    </source>
</evidence>
<evidence type="ECO:0000256" key="4">
    <source>
        <dbReference type="ARBA" id="ARBA00023143"/>
    </source>
</evidence>
<comment type="similarity">
    <text evidence="1 5">Belongs to the FliD family.</text>
</comment>
<evidence type="ECO:0000313" key="9">
    <source>
        <dbReference type="Proteomes" id="UP000662088"/>
    </source>
</evidence>
<dbReference type="Pfam" id="PF02465">
    <property type="entry name" value="FliD_N"/>
    <property type="match status" value="1"/>
</dbReference>
<gene>
    <name evidence="8" type="primary">fliD</name>
    <name evidence="8" type="ORF">H8R92_03285</name>
</gene>
<dbReference type="EMBL" id="JACOOQ010000003">
    <property type="protein sequence ID" value="MBC5639468.1"/>
    <property type="molecule type" value="Genomic_DNA"/>
</dbReference>
<name>A0A8I0ACF1_9CLOT</name>
<dbReference type="AlphaFoldDB" id="A0A8I0ACF1"/>
<dbReference type="RefSeq" id="WP_186834727.1">
    <property type="nucleotide sequence ID" value="NZ_JACOOQ010000003.1"/>
</dbReference>
<sequence>MTRITGLATGLDVDSVVQETMQAYQTKIDTVDQQKMVLELQQEMYREVIKDCRDFYDKYFNVGKSDSILLQRNWGTTTFESASSAVTVTSSGGAEAANYSVEVTSLAKAASYTMPVNDAKGTFYINNIKVEIDETKSTSEKVVAINEALKNSGVTAKYSEFSKGIVFTTDKLGADQSISISEAKTETKKGEFFKELESKFNAITSDEDKKKFEIEVAGKNITVDLSEGFSQGKIEEAMKKEGVYVKQGENGEYTVSERGNEKNKVNGTNCEAIIYKDGEKYEVSGSNSNSITLDGVTFKFNNVTSEKVNITSKTDVTKAKDNIVKFVNDYNTLMEKLNTLISEKRDSSYMPLTNAQKEEMSEKEIELWEKKVKVGQLSRDSDLTRIRNAMKTAMSSLVGSSGQSLKSFGITAVTDYSGTKNGTFSIDEDKLTKALENNPEDVMKVFINNSDDASEKGVLQQLKSIFDKETQNSTGSLLKKAGIEGSATASNNTLSRRIAQYETKISRMQTLFATKQQALYSKYARLETLMNNLNNQSSSLTSMFSS</sequence>
<dbReference type="Pfam" id="PF07195">
    <property type="entry name" value="FliD_C"/>
    <property type="match status" value="1"/>
</dbReference>
<keyword evidence="4 5" id="KW-0975">Bacterial flagellum</keyword>
<dbReference type="InterPro" id="IPR003481">
    <property type="entry name" value="FliD_N"/>
</dbReference>
<dbReference type="GO" id="GO:0071973">
    <property type="term" value="P:bacterial-type flagellum-dependent cell motility"/>
    <property type="evidence" value="ECO:0007669"/>
    <property type="project" value="TreeGrafter"/>
</dbReference>
<dbReference type="InterPro" id="IPR040026">
    <property type="entry name" value="FliD"/>
</dbReference>
<evidence type="ECO:0000256" key="2">
    <source>
        <dbReference type="ARBA" id="ARBA00011255"/>
    </source>
</evidence>
<protein>
    <recommendedName>
        <fullName evidence="5">Flagellar hook-associated protein 2</fullName>
        <shortName evidence="5">HAP2</shortName>
    </recommendedName>
    <alternativeName>
        <fullName evidence="5">Flagellar cap protein</fullName>
    </alternativeName>
</protein>
<comment type="subunit">
    <text evidence="2 5">Homopentamer.</text>
</comment>
<evidence type="ECO:0000259" key="6">
    <source>
        <dbReference type="Pfam" id="PF02465"/>
    </source>
</evidence>
<comment type="caution">
    <text evidence="8">The sequence shown here is derived from an EMBL/GenBank/DDBJ whole genome shotgun (WGS) entry which is preliminary data.</text>
</comment>
<keyword evidence="8" id="KW-0282">Flagellum</keyword>
<keyword evidence="8" id="KW-0966">Cell projection</keyword>
<comment type="function">
    <text evidence="5">Required for morphogenesis and for the elongation of the flagellar filament by facilitating polymerization of the flagellin monomers at the tip of growing filament. Forms a capping structure, which prevents flagellin subunits (transported through the central channel of the flagellum) from leaking out without polymerization at the distal end.</text>
</comment>
<feature type="coiled-coil region" evidence="5">
    <location>
        <begin position="491"/>
        <end position="536"/>
    </location>
</feature>
<comment type="subcellular location">
    <subcellularLocation>
        <location evidence="5">Secreted</location>
    </subcellularLocation>
    <subcellularLocation>
        <location evidence="5">Bacterial flagellum</location>
    </subcellularLocation>
</comment>
<keyword evidence="8" id="KW-0969">Cilium</keyword>
<keyword evidence="9" id="KW-1185">Reference proteome</keyword>
<feature type="domain" description="Flagellar hook-associated protein 2 N-terminal" evidence="6">
    <location>
        <begin position="9"/>
        <end position="110"/>
    </location>
</feature>
<evidence type="ECO:0000256" key="5">
    <source>
        <dbReference type="RuleBase" id="RU362066"/>
    </source>
</evidence>
<keyword evidence="5" id="KW-0964">Secreted</keyword>
<dbReference type="PANTHER" id="PTHR30288">
    <property type="entry name" value="FLAGELLAR CAP/ASSEMBLY PROTEIN FLID"/>
    <property type="match status" value="1"/>
</dbReference>
<dbReference type="GO" id="GO:0007155">
    <property type="term" value="P:cell adhesion"/>
    <property type="evidence" value="ECO:0007669"/>
    <property type="project" value="InterPro"/>
</dbReference>
<proteinExistence type="inferred from homology"/>
<organism evidence="8 9">
    <name type="scientific">Clostridium lentum</name>
    <dbReference type="NCBI Taxonomy" id="2763037"/>
    <lineage>
        <taxon>Bacteria</taxon>
        <taxon>Bacillati</taxon>
        <taxon>Bacillota</taxon>
        <taxon>Clostridia</taxon>
        <taxon>Eubacteriales</taxon>
        <taxon>Clostridiaceae</taxon>
        <taxon>Clostridium</taxon>
    </lineage>
</organism>
<dbReference type="GO" id="GO:0009424">
    <property type="term" value="C:bacterial-type flagellum hook"/>
    <property type="evidence" value="ECO:0007669"/>
    <property type="project" value="UniProtKB-UniRule"/>
</dbReference>
<evidence type="ECO:0000259" key="7">
    <source>
        <dbReference type="Pfam" id="PF07195"/>
    </source>
</evidence>
<dbReference type="InterPro" id="IPR010809">
    <property type="entry name" value="FliD_C"/>
</dbReference>
<dbReference type="Proteomes" id="UP000662088">
    <property type="component" value="Unassembled WGS sequence"/>
</dbReference>
<evidence type="ECO:0000256" key="1">
    <source>
        <dbReference type="ARBA" id="ARBA00009764"/>
    </source>
</evidence>
<accession>A0A8I0ACF1</accession>
<evidence type="ECO:0000256" key="3">
    <source>
        <dbReference type="ARBA" id="ARBA00023054"/>
    </source>
</evidence>
<dbReference type="PANTHER" id="PTHR30288:SF0">
    <property type="entry name" value="FLAGELLAR HOOK-ASSOCIATED PROTEIN 2"/>
    <property type="match status" value="1"/>
</dbReference>